<dbReference type="InterPro" id="IPR020846">
    <property type="entry name" value="MFS_dom"/>
</dbReference>
<evidence type="ECO:0000313" key="12">
    <source>
        <dbReference type="Proteomes" id="UP001500253"/>
    </source>
</evidence>
<dbReference type="Proteomes" id="UP001500253">
    <property type="component" value="Unassembled WGS sequence"/>
</dbReference>
<dbReference type="PANTHER" id="PTHR42718">
    <property type="entry name" value="MAJOR FACILITATOR SUPERFAMILY MULTIDRUG TRANSPORTER MFSC"/>
    <property type="match status" value="1"/>
</dbReference>
<feature type="transmembrane region" description="Helical" evidence="9">
    <location>
        <begin position="233"/>
        <end position="253"/>
    </location>
</feature>
<feature type="compositionally biased region" description="Pro residues" evidence="8">
    <location>
        <begin position="569"/>
        <end position="579"/>
    </location>
</feature>
<dbReference type="Gene3D" id="1.20.1720.10">
    <property type="entry name" value="Multidrug resistance protein D"/>
    <property type="match status" value="1"/>
</dbReference>
<feature type="domain" description="Major facilitator superfamily (MFS) profile" evidence="10">
    <location>
        <begin position="47"/>
        <end position="494"/>
    </location>
</feature>
<evidence type="ECO:0000256" key="2">
    <source>
        <dbReference type="ARBA" id="ARBA00022448"/>
    </source>
</evidence>
<reference evidence="11 12" key="1">
    <citation type="journal article" date="2019" name="Int. J. Syst. Evol. Microbiol.">
        <title>The Global Catalogue of Microorganisms (GCM) 10K type strain sequencing project: providing services to taxonomists for standard genome sequencing and annotation.</title>
        <authorList>
            <consortium name="The Broad Institute Genomics Platform"/>
            <consortium name="The Broad Institute Genome Sequencing Center for Infectious Disease"/>
            <person name="Wu L."/>
            <person name="Ma J."/>
        </authorList>
    </citation>
    <scope>NUCLEOTIDE SEQUENCE [LARGE SCALE GENOMIC DNA]</scope>
    <source>
        <strain evidence="11 12">JCM 4316</strain>
    </source>
</reference>
<keyword evidence="3" id="KW-1003">Cell membrane</keyword>
<feature type="transmembrane region" description="Helical" evidence="9">
    <location>
        <begin position="199"/>
        <end position="221"/>
    </location>
</feature>
<feature type="transmembrane region" description="Helical" evidence="9">
    <location>
        <begin position="471"/>
        <end position="490"/>
    </location>
</feature>
<feature type="transmembrane region" description="Helical" evidence="9">
    <location>
        <begin position="113"/>
        <end position="132"/>
    </location>
</feature>
<dbReference type="NCBIfam" id="TIGR00711">
    <property type="entry name" value="efflux_EmrB"/>
    <property type="match status" value="1"/>
</dbReference>
<proteinExistence type="predicted"/>
<comment type="caution">
    <text evidence="11">The sequence shown here is derived from an EMBL/GenBank/DDBJ whole genome shotgun (WGS) entry which is preliminary data.</text>
</comment>
<accession>A0ABN3FWY5</accession>
<evidence type="ECO:0000256" key="7">
    <source>
        <dbReference type="ARBA" id="ARBA00023251"/>
    </source>
</evidence>
<name>A0ABN3FWY5_9ACTN</name>
<evidence type="ECO:0000256" key="3">
    <source>
        <dbReference type="ARBA" id="ARBA00022475"/>
    </source>
</evidence>
<evidence type="ECO:0000256" key="6">
    <source>
        <dbReference type="ARBA" id="ARBA00023136"/>
    </source>
</evidence>
<feature type="compositionally biased region" description="Gly residues" evidence="8">
    <location>
        <begin position="1"/>
        <end position="12"/>
    </location>
</feature>
<feature type="transmembrane region" description="Helical" evidence="9">
    <location>
        <begin position="371"/>
        <end position="391"/>
    </location>
</feature>
<keyword evidence="6 9" id="KW-0472">Membrane</keyword>
<feature type="transmembrane region" description="Helical" evidence="9">
    <location>
        <begin position="329"/>
        <end position="350"/>
    </location>
</feature>
<keyword evidence="4 9" id="KW-0812">Transmembrane</keyword>
<dbReference type="InterPro" id="IPR036259">
    <property type="entry name" value="MFS_trans_sf"/>
</dbReference>
<evidence type="ECO:0000256" key="8">
    <source>
        <dbReference type="SAM" id="MobiDB-lite"/>
    </source>
</evidence>
<evidence type="ECO:0000256" key="1">
    <source>
        <dbReference type="ARBA" id="ARBA00004651"/>
    </source>
</evidence>
<protein>
    <submittedName>
        <fullName evidence="11">MFS transporter</fullName>
    </submittedName>
</protein>
<keyword evidence="5 9" id="KW-1133">Transmembrane helix</keyword>
<dbReference type="Gene3D" id="1.20.1250.20">
    <property type="entry name" value="MFS general substrate transporter like domains"/>
    <property type="match status" value="1"/>
</dbReference>
<evidence type="ECO:0000259" key="10">
    <source>
        <dbReference type="PROSITE" id="PS50850"/>
    </source>
</evidence>
<dbReference type="Pfam" id="PF07690">
    <property type="entry name" value="MFS_1"/>
    <property type="match status" value="1"/>
</dbReference>
<evidence type="ECO:0000256" key="5">
    <source>
        <dbReference type="ARBA" id="ARBA00022989"/>
    </source>
</evidence>
<keyword evidence="12" id="KW-1185">Reference proteome</keyword>
<organism evidence="11 12">
    <name type="scientific">Streptomyces cuspidosporus</name>
    <dbReference type="NCBI Taxonomy" id="66882"/>
    <lineage>
        <taxon>Bacteria</taxon>
        <taxon>Bacillati</taxon>
        <taxon>Actinomycetota</taxon>
        <taxon>Actinomycetes</taxon>
        <taxon>Kitasatosporales</taxon>
        <taxon>Streptomycetaceae</taxon>
        <taxon>Streptomyces</taxon>
    </lineage>
</organism>
<feature type="transmembrane region" description="Helical" evidence="9">
    <location>
        <begin position="259"/>
        <end position="281"/>
    </location>
</feature>
<dbReference type="EMBL" id="BAAASD010000008">
    <property type="protein sequence ID" value="GAA2339295.1"/>
    <property type="molecule type" value="Genomic_DNA"/>
</dbReference>
<dbReference type="InterPro" id="IPR004638">
    <property type="entry name" value="EmrB-like"/>
</dbReference>
<feature type="transmembrane region" description="Helical" evidence="9">
    <location>
        <begin position="171"/>
        <end position="193"/>
    </location>
</feature>
<dbReference type="InterPro" id="IPR011701">
    <property type="entry name" value="MFS"/>
</dbReference>
<feature type="transmembrane region" description="Helical" evidence="9">
    <location>
        <begin position="81"/>
        <end position="101"/>
    </location>
</feature>
<dbReference type="SUPFAM" id="SSF103473">
    <property type="entry name" value="MFS general substrate transporter"/>
    <property type="match status" value="1"/>
</dbReference>
<dbReference type="PANTHER" id="PTHR42718:SF42">
    <property type="entry name" value="EXPORT PROTEIN"/>
    <property type="match status" value="1"/>
</dbReference>
<dbReference type="PROSITE" id="PS50850">
    <property type="entry name" value="MFS"/>
    <property type="match status" value="1"/>
</dbReference>
<feature type="transmembrane region" description="Helical" evidence="9">
    <location>
        <begin position="138"/>
        <end position="159"/>
    </location>
</feature>
<keyword evidence="2" id="KW-0813">Transport</keyword>
<feature type="region of interest" description="Disordered" evidence="8">
    <location>
        <begin position="1"/>
        <end position="28"/>
    </location>
</feature>
<evidence type="ECO:0000313" key="11">
    <source>
        <dbReference type="EMBL" id="GAA2339295.1"/>
    </source>
</evidence>
<sequence>MGDSGSGAGPGREYGTAPQAPSGGAERGVERDVAGSFRVSSAAGRWILLTTVLGSAMALLDSTVVNVALPHIGLDLNADLAVLQWTVNAYMLTLAGLILLGGALGDRFGRRRVFVIGVVWFAVASLLCGLAPNAGVLIASRALQGIGGALLTPGSLALIQATFHPDDRGRAVGLWSGFGGVGAAIGPFVGGWLVDGPGWRWVFFLNVPLAAVCVPVALRHVPESRDPRAHGRFDVLGAALGALALASVTYALIAAPGAGLSSAVIIPAVVGLLLGIAFVYVERARRDPMLPPDIFASRQFTAVNAVTLCVYAAFSGFFFLSVLQLQVVLGYSALAAGTALLPTTVLMLLLSARSGELGRRIGPRIPLTVGPLLCAAGMLLMTRAGVGAVYWRDVLPALLVLGLGMVTLVAPLTATVLASVEVERAGLASGINNAAARAAGLVAVAALPLLAGMGPEAYRSADRFAATFGRAMPICAGVLVLGAVVAWCTVRADVLEAAPAVPSGAPSPEGGGVVEAAAAPGEAGAGAGVGVGVEGEGGAGGEGGAEARVGERRPCRPECAYHCGVGAPPLDPGDRPPGAPARRCGQDGGDHPHRPRHPHL</sequence>
<feature type="transmembrane region" description="Helical" evidence="9">
    <location>
        <begin position="434"/>
        <end position="451"/>
    </location>
</feature>
<feature type="transmembrane region" description="Helical" evidence="9">
    <location>
        <begin position="397"/>
        <end position="422"/>
    </location>
</feature>
<gene>
    <name evidence="11" type="ORF">GCM10010246_25040</name>
</gene>
<feature type="region of interest" description="Disordered" evidence="8">
    <location>
        <begin position="566"/>
        <end position="600"/>
    </location>
</feature>
<dbReference type="CDD" id="cd17321">
    <property type="entry name" value="MFS_MMR_MDR_like"/>
    <property type="match status" value="1"/>
</dbReference>
<feature type="transmembrane region" description="Helical" evidence="9">
    <location>
        <begin position="302"/>
        <end position="323"/>
    </location>
</feature>
<comment type="subcellular location">
    <subcellularLocation>
        <location evidence="1">Cell membrane</location>
        <topology evidence="1">Multi-pass membrane protein</topology>
    </subcellularLocation>
</comment>
<evidence type="ECO:0000256" key="9">
    <source>
        <dbReference type="SAM" id="Phobius"/>
    </source>
</evidence>
<keyword evidence="7" id="KW-0046">Antibiotic resistance</keyword>
<evidence type="ECO:0000256" key="4">
    <source>
        <dbReference type="ARBA" id="ARBA00022692"/>
    </source>
</evidence>